<evidence type="ECO:0000256" key="1">
    <source>
        <dbReference type="SAM" id="MobiDB-lite"/>
    </source>
</evidence>
<feature type="region of interest" description="Disordered" evidence="1">
    <location>
        <begin position="1"/>
        <end position="60"/>
    </location>
</feature>
<dbReference type="AlphaFoldDB" id="A0A2J7QCZ0"/>
<feature type="compositionally biased region" description="Basic and acidic residues" evidence="1">
    <location>
        <begin position="1"/>
        <end position="40"/>
    </location>
</feature>
<accession>A0A2J7QCZ0</accession>
<dbReference type="Proteomes" id="UP000235965">
    <property type="component" value="Unassembled WGS sequence"/>
</dbReference>
<protein>
    <submittedName>
        <fullName evidence="2">Uncharacterized protein</fullName>
    </submittedName>
</protein>
<name>A0A2J7QCZ0_9NEOP</name>
<evidence type="ECO:0000313" key="3">
    <source>
        <dbReference type="Proteomes" id="UP000235965"/>
    </source>
</evidence>
<proteinExistence type="predicted"/>
<organism evidence="2 3">
    <name type="scientific">Cryptotermes secundus</name>
    <dbReference type="NCBI Taxonomy" id="105785"/>
    <lineage>
        <taxon>Eukaryota</taxon>
        <taxon>Metazoa</taxon>
        <taxon>Ecdysozoa</taxon>
        <taxon>Arthropoda</taxon>
        <taxon>Hexapoda</taxon>
        <taxon>Insecta</taxon>
        <taxon>Pterygota</taxon>
        <taxon>Neoptera</taxon>
        <taxon>Polyneoptera</taxon>
        <taxon>Dictyoptera</taxon>
        <taxon>Blattodea</taxon>
        <taxon>Blattoidea</taxon>
        <taxon>Termitoidae</taxon>
        <taxon>Kalotermitidae</taxon>
        <taxon>Cryptotermitinae</taxon>
        <taxon>Cryptotermes</taxon>
    </lineage>
</organism>
<gene>
    <name evidence="2" type="ORF">B7P43_G16253</name>
</gene>
<comment type="caution">
    <text evidence="2">The sequence shown here is derived from an EMBL/GenBank/DDBJ whole genome shotgun (WGS) entry which is preliminary data.</text>
</comment>
<dbReference type="EMBL" id="NEVH01015850">
    <property type="protein sequence ID" value="PNF26450.1"/>
    <property type="molecule type" value="Genomic_DNA"/>
</dbReference>
<evidence type="ECO:0000313" key="2">
    <source>
        <dbReference type="EMBL" id="PNF26450.1"/>
    </source>
</evidence>
<reference evidence="2 3" key="1">
    <citation type="submission" date="2017-12" db="EMBL/GenBank/DDBJ databases">
        <title>Hemimetabolous genomes reveal molecular basis of termite eusociality.</title>
        <authorList>
            <person name="Harrison M.C."/>
            <person name="Jongepier E."/>
            <person name="Robertson H.M."/>
            <person name="Arning N."/>
            <person name="Bitard-Feildel T."/>
            <person name="Chao H."/>
            <person name="Childers C.P."/>
            <person name="Dinh H."/>
            <person name="Doddapaneni H."/>
            <person name="Dugan S."/>
            <person name="Gowin J."/>
            <person name="Greiner C."/>
            <person name="Han Y."/>
            <person name="Hu H."/>
            <person name="Hughes D.S.T."/>
            <person name="Huylmans A.-K."/>
            <person name="Kemena C."/>
            <person name="Kremer L.P.M."/>
            <person name="Lee S.L."/>
            <person name="Lopez-Ezquerra A."/>
            <person name="Mallet L."/>
            <person name="Monroy-Kuhn J.M."/>
            <person name="Moser A."/>
            <person name="Murali S.C."/>
            <person name="Muzny D.M."/>
            <person name="Otani S."/>
            <person name="Piulachs M.-D."/>
            <person name="Poelchau M."/>
            <person name="Qu J."/>
            <person name="Schaub F."/>
            <person name="Wada-Katsumata A."/>
            <person name="Worley K.C."/>
            <person name="Xie Q."/>
            <person name="Ylla G."/>
            <person name="Poulsen M."/>
            <person name="Gibbs R.A."/>
            <person name="Schal C."/>
            <person name="Richards S."/>
            <person name="Belles X."/>
            <person name="Korb J."/>
            <person name="Bornberg-Bauer E."/>
        </authorList>
    </citation>
    <scope>NUCLEOTIDE SEQUENCE [LARGE SCALE GENOMIC DNA]</scope>
    <source>
        <tissue evidence="2">Whole body</tissue>
    </source>
</reference>
<sequence length="60" mass="6961">MRKMKEEENEIETREIEAEGSERTGRNEQEAKGARDRNEQRMGNTKIASLETPSELLHCL</sequence>
<keyword evidence="3" id="KW-1185">Reference proteome</keyword>
<dbReference type="InParanoid" id="A0A2J7QCZ0"/>